<gene>
    <name evidence="2" type="ORF">Q5716_09800</name>
</gene>
<feature type="transmembrane region" description="Helical" evidence="1">
    <location>
        <begin position="40"/>
        <end position="65"/>
    </location>
</feature>
<keyword evidence="1" id="KW-1133">Transmembrane helix</keyword>
<reference evidence="2 3" key="1">
    <citation type="submission" date="2023-07" db="EMBL/GenBank/DDBJ databases">
        <title>Protaetiibacter sp. nov WY-16 isolated from soil.</title>
        <authorList>
            <person name="Liu B."/>
            <person name="Wan Y."/>
        </authorList>
    </citation>
    <scope>NUCLEOTIDE SEQUENCE [LARGE SCALE GENOMIC DNA]</scope>
    <source>
        <strain evidence="2 3">WY-16</strain>
    </source>
</reference>
<protein>
    <submittedName>
        <fullName evidence="2">Uncharacterized protein</fullName>
    </submittedName>
</protein>
<accession>A0ABT9BNA5</accession>
<evidence type="ECO:0000313" key="3">
    <source>
        <dbReference type="Proteomes" id="UP001241072"/>
    </source>
</evidence>
<sequence>MNARRGVIPLLAAVVGVGLMAWSFATGVSAALDGSGAGSLVYQVIFIAAAVLVLASLVIAVINLVRGDSRPLAIITILVAFAPLIAVIVLSVQARS</sequence>
<name>A0ABT9BNA5_9MICO</name>
<keyword evidence="3" id="KW-1185">Reference proteome</keyword>
<evidence type="ECO:0000256" key="1">
    <source>
        <dbReference type="SAM" id="Phobius"/>
    </source>
</evidence>
<keyword evidence="1" id="KW-0812">Transmembrane</keyword>
<comment type="caution">
    <text evidence="2">The sequence shown here is derived from an EMBL/GenBank/DDBJ whole genome shotgun (WGS) entry which is preliminary data.</text>
</comment>
<dbReference type="Proteomes" id="UP001241072">
    <property type="component" value="Unassembled WGS sequence"/>
</dbReference>
<dbReference type="EMBL" id="JAUQUB010000001">
    <property type="protein sequence ID" value="MDO7882516.1"/>
    <property type="molecule type" value="Genomic_DNA"/>
</dbReference>
<proteinExistence type="predicted"/>
<dbReference type="RefSeq" id="WP_305002890.1">
    <property type="nucleotide sequence ID" value="NZ_JAUQUB010000001.1"/>
</dbReference>
<organism evidence="2 3">
    <name type="scientific">Antiquaquibacter soli</name>
    <dbReference type="NCBI Taxonomy" id="3064523"/>
    <lineage>
        <taxon>Bacteria</taxon>
        <taxon>Bacillati</taxon>
        <taxon>Actinomycetota</taxon>
        <taxon>Actinomycetes</taxon>
        <taxon>Micrococcales</taxon>
        <taxon>Microbacteriaceae</taxon>
        <taxon>Antiquaquibacter</taxon>
    </lineage>
</organism>
<feature type="transmembrane region" description="Helical" evidence="1">
    <location>
        <begin position="72"/>
        <end position="94"/>
    </location>
</feature>
<evidence type="ECO:0000313" key="2">
    <source>
        <dbReference type="EMBL" id="MDO7882516.1"/>
    </source>
</evidence>
<keyword evidence="1" id="KW-0472">Membrane</keyword>